<protein>
    <submittedName>
        <fullName evidence="1">Uncharacterized protein</fullName>
    </submittedName>
</protein>
<reference evidence="1" key="1">
    <citation type="submission" date="2021-05" db="EMBL/GenBank/DDBJ databases">
        <authorList>
            <person name="Alioto T."/>
            <person name="Alioto T."/>
            <person name="Gomez Garrido J."/>
        </authorList>
    </citation>
    <scope>NUCLEOTIDE SEQUENCE</scope>
</reference>
<dbReference type="EMBL" id="HBUF01679436">
    <property type="protein sequence ID" value="CAG6792073.1"/>
    <property type="molecule type" value="Transcribed_RNA"/>
</dbReference>
<organism evidence="1">
    <name type="scientific">Cacopsylla melanoneura</name>
    <dbReference type="NCBI Taxonomy" id="428564"/>
    <lineage>
        <taxon>Eukaryota</taxon>
        <taxon>Metazoa</taxon>
        <taxon>Ecdysozoa</taxon>
        <taxon>Arthropoda</taxon>
        <taxon>Hexapoda</taxon>
        <taxon>Insecta</taxon>
        <taxon>Pterygota</taxon>
        <taxon>Neoptera</taxon>
        <taxon>Paraneoptera</taxon>
        <taxon>Hemiptera</taxon>
        <taxon>Sternorrhyncha</taxon>
        <taxon>Psylloidea</taxon>
        <taxon>Psyllidae</taxon>
        <taxon>Psyllinae</taxon>
        <taxon>Cacopsylla</taxon>
    </lineage>
</organism>
<sequence length="120" mass="13520">MVDLLIARVKVQVPCVTSVVVYFLALDLKVQLSVHRCDIGSVVVHHVLASDLRVQLTVHRCDIGGAVVHFLAANLRDEVRTCCRRFRREKGLELGVRVSAARRQSRISTRRSGRDHLVQL</sequence>
<name>A0A8D9FIG6_9HEMI</name>
<proteinExistence type="predicted"/>
<evidence type="ECO:0000313" key="1">
    <source>
        <dbReference type="EMBL" id="CAG6792073.1"/>
    </source>
</evidence>
<accession>A0A8D9FIG6</accession>
<dbReference type="EMBL" id="HBUF01679437">
    <property type="protein sequence ID" value="CAG6792075.1"/>
    <property type="molecule type" value="Transcribed_RNA"/>
</dbReference>
<dbReference type="AlphaFoldDB" id="A0A8D9FIG6"/>